<keyword evidence="6" id="KW-0391">Immunity</keyword>
<evidence type="ECO:0000256" key="6">
    <source>
        <dbReference type="ARBA" id="ARBA00022859"/>
    </source>
</evidence>
<evidence type="ECO:0000256" key="3">
    <source>
        <dbReference type="ARBA" id="ARBA00022525"/>
    </source>
</evidence>
<protein>
    <recommendedName>
        <fullName evidence="12">Bomanin bicipital 3</fullName>
    </recommendedName>
</protein>
<comment type="subcellular location">
    <subcellularLocation>
        <location evidence="1">Secreted</location>
    </subcellularLocation>
</comment>
<accession>B4NN12</accession>
<evidence type="ECO:0000313" key="10">
    <source>
        <dbReference type="EMBL" id="EDW85751.1"/>
    </source>
</evidence>
<dbReference type="EMBL" id="CH964282">
    <property type="protein sequence ID" value="EDW85751.1"/>
    <property type="molecule type" value="Genomic_DNA"/>
</dbReference>
<keyword evidence="4" id="KW-0399">Innate immunity</keyword>
<feature type="region of interest" description="Disordered" evidence="8">
    <location>
        <begin position="123"/>
        <end position="143"/>
    </location>
</feature>
<keyword evidence="7" id="KW-1015">Disulfide bond</keyword>
<dbReference type="FunCoup" id="B4NN12">
    <property type="interactions" value="1"/>
</dbReference>
<dbReference type="Proteomes" id="UP000007798">
    <property type="component" value="Unassembled WGS sequence"/>
</dbReference>
<evidence type="ECO:0000256" key="7">
    <source>
        <dbReference type="ARBA" id="ARBA00023157"/>
    </source>
</evidence>
<dbReference type="HOGENOM" id="CLU_1654002_0_0_1"/>
<dbReference type="GO" id="GO:0045087">
    <property type="term" value="P:innate immune response"/>
    <property type="evidence" value="ECO:0007669"/>
    <property type="project" value="UniProtKB-KW"/>
</dbReference>
<comment type="similarity">
    <text evidence="2">Belongs to the bomanin family.</text>
</comment>
<dbReference type="KEGG" id="dwi:6652406"/>
<evidence type="ECO:0000256" key="4">
    <source>
        <dbReference type="ARBA" id="ARBA00022588"/>
    </source>
</evidence>
<dbReference type="InParanoid" id="B4NN12"/>
<proteinExistence type="inferred from homology"/>
<dbReference type="STRING" id="7260.B4NN12"/>
<evidence type="ECO:0000256" key="8">
    <source>
        <dbReference type="SAM" id="MobiDB-lite"/>
    </source>
</evidence>
<evidence type="ECO:0000313" key="11">
    <source>
        <dbReference type="Proteomes" id="UP000007798"/>
    </source>
</evidence>
<feature type="region of interest" description="Disordered" evidence="8">
    <location>
        <begin position="28"/>
        <end position="108"/>
    </location>
</feature>
<feature type="chain" id="PRO_5002820192" description="Bomanin bicipital 3" evidence="9">
    <location>
        <begin position="17"/>
        <end position="160"/>
    </location>
</feature>
<evidence type="ECO:0000256" key="1">
    <source>
        <dbReference type="ARBA" id="ARBA00004613"/>
    </source>
</evidence>
<dbReference type="OMA" id="CVGCNIN"/>
<feature type="signal peptide" evidence="9">
    <location>
        <begin position="1"/>
        <end position="16"/>
    </location>
</feature>
<organism evidence="10 11">
    <name type="scientific">Drosophila willistoni</name>
    <name type="common">Fruit fly</name>
    <dbReference type="NCBI Taxonomy" id="7260"/>
    <lineage>
        <taxon>Eukaryota</taxon>
        <taxon>Metazoa</taxon>
        <taxon>Ecdysozoa</taxon>
        <taxon>Arthropoda</taxon>
        <taxon>Hexapoda</taxon>
        <taxon>Insecta</taxon>
        <taxon>Pterygota</taxon>
        <taxon>Neoptera</taxon>
        <taxon>Endopterygota</taxon>
        <taxon>Diptera</taxon>
        <taxon>Brachycera</taxon>
        <taxon>Muscomorpha</taxon>
        <taxon>Ephydroidea</taxon>
        <taxon>Drosophilidae</taxon>
        <taxon>Drosophila</taxon>
        <taxon>Sophophora</taxon>
    </lineage>
</organism>
<dbReference type="AlphaFoldDB" id="B4NN12"/>
<dbReference type="Pfam" id="PF08194">
    <property type="entry name" value="DIM"/>
    <property type="match status" value="1"/>
</dbReference>
<keyword evidence="11" id="KW-1185">Reference proteome</keyword>
<name>B4NN12_DROWI</name>
<keyword evidence="3" id="KW-0964">Secreted</keyword>
<feature type="compositionally biased region" description="Gly residues" evidence="8">
    <location>
        <begin position="123"/>
        <end position="134"/>
    </location>
</feature>
<dbReference type="PhylomeDB" id="B4NN12"/>
<evidence type="ECO:0000256" key="2">
    <source>
        <dbReference type="ARBA" id="ARBA00005379"/>
    </source>
</evidence>
<evidence type="ECO:0008006" key="12">
    <source>
        <dbReference type="Google" id="ProtNLM"/>
    </source>
</evidence>
<evidence type="ECO:0000256" key="9">
    <source>
        <dbReference type="SAM" id="SignalP"/>
    </source>
</evidence>
<reference evidence="10 11" key="1">
    <citation type="journal article" date="2007" name="Nature">
        <title>Evolution of genes and genomes on the Drosophila phylogeny.</title>
        <authorList>
            <consortium name="Drosophila 12 Genomes Consortium"/>
            <person name="Clark A.G."/>
            <person name="Eisen M.B."/>
            <person name="Smith D.R."/>
            <person name="Bergman C.M."/>
            <person name="Oliver B."/>
            <person name="Markow T.A."/>
            <person name="Kaufman T.C."/>
            <person name="Kellis M."/>
            <person name="Gelbart W."/>
            <person name="Iyer V.N."/>
            <person name="Pollard D.A."/>
            <person name="Sackton T.B."/>
            <person name="Larracuente A.M."/>
            <person name="Singh N.D."/>
            <person name="Abad J.P."/>
            <person name="Abt D.N."/>
            <person name="Adryan B."/>
            <person name="Aguade M."/>
            <person name="Akashi H."/>
            <person name="Anderson W.W."/>
            <person name="Aquadro C.F."/>
            <person name="Ardell D.H."/>
            <person name="Arguello R."/>
            <person name="Artieri C.G."/>
            <person name="Barbash D.A."/>
            <person name="Barker D."/>
            <person name="Barsanti P."/>
            <person name="Batterham P."/>
            <person name="Batzoglou S."/>
            <person name="Begun D."/>
            <person name="Bhutkar A."/>
            <person name="Blanco E."/>
            <person name="Bosak S.A."/>
            <person name="Bradley R.K."/>
            <person name="Brand A.D."/>
            <person name="Brent M.R."/>
            <person name="Brooks A.N."/>
            <person name="Brown R.H."/>
            <person name="Butlin R.K."/>
            <person name="Caggese C."/>
            <person name="Calvi B.R."/>
            <person name="Bernardo de Carvalho A."/>
            <person name="Caspi A."/>
            <person name="Castrezana S."/>
            <person name="Celniker S.E."/>
            <person name="Chang J.L."/>
            <person name="Chapple C."/>
            <person name="Chatterji S."/>
            <person name="Chinwalla A."/>
            <person name="Civetta A."/>
            <person name="Clifton S.W."/>
            <person name="Comeron J.M."/>
            <person name="Costello J.C."/>
            <person name="Coyne J.A."/>
            <person name="Daub J."/>
            <person name="David R.G."/>
            <person name="Delcher A.L."/>
            <person name="Delehaunty K."/>
            <person name="Do C.B."/>
            <person name="Ebling H."/>
            <person name="Edwards K."/>
            <person name="Eickbush T."/>
            <person name="Evans J.D."/>
            <person name="Filipski A."/>
            <person name="Findeiss S."/>
            <person name="Freyhult E."/>
            <person name="Fulton L."/>
            <person name="Fulton R."/>
            <person name="Garcia A.C."/>
            <person name="Gardiner A."/>
            <person name="Garfield D.A."/>
            <person name="Garvin B.E."/>
            <person name="Gibson G."/>
            <person name="Gilbert D."/>
            <person name="Gnerre S."/>
            <person name="Godfrey J."/>
            <person name="Good R."/>
            <person name="Gotea V."/>
            <person name="Gravely B."/>
            <person name="Greenberg A.J."/>
            <person name="Griffiths-Jones S."/>
            <person name="Gross S."/>
            <person name="Guigo R."/>
            <person name="Gustafson E.A."/>
            <person name="Haerty W."/>
            <person name="Hahn M.W."/>
            <person name="Halligan D.L."/>
            <person name="Halpern A.L."/>
            <person name="Halter G.M."/>
            <person name="Han M.V."/>
            <person name="Heger A."/>
            <person name="Hillier L."/>
            <person name="Hinrichs A.S."/>
            <person name="Holmes I."/>
            <person name="Hoskins R.A."/>
            <person name="Hubisz M.J."/>
            <person name="Hultmark D."/>
            <person name="Huntley M.A."/>
            <person name="Jaffe D.B."/>
            <person name="Jagadeeshan S."/>
            <person name="Jeck W.R."/>
            <person name="Johnson J."/>
            <person name="Jones C.D."/>
            <person name="Jordan W.C."/>
            <person name="Karpen G.H."/>
            <person name="Kataoka E."/>
            <person name="Keightley P.D."/>
            <person name="Kheradpour P."/>
            <person name="Kirkness E.F."/>
            <person name="Koerich L.B."/>
            <person name="Kristiansen K."/>
            <person name="Kudrna D."/>
            <person name="Kulathinal R.J."/>
            <person name="Kumar S."/>
            <person name="Kwok R."/>
            <person name="Lander E."/>
            <person name="Langley C.H."/>
            <person name="Lapoint R."/>
            <person name="Lazzaro B.P."/>
            <person name="Lee S.J."/>
            <person name="Levesque L."/>
            <person name="Li R."/>
            <person name="Lin C.F."/>
            <person name="Lin M.F."/>
            <person name="Lindblad-Toh K."/>
            <person name="Llopart A."/>
            <person name="Long M."/>
            <person name="Low L."/>
            <person name="Lozovsky E."/>
            <person name="Lu J."/>
            <person name="Luo M."/>
            <person name="Machado C.A."/>
            <person name="Makalowski W."/>
            <person name="Marzo M."/>
            <person name="Matsuda M."/>
            <person name="Matzkin L."/>
            <person name="McAllister B."/>
            <person name="McBride C.S."/>
            <person name="McKernan B."/>
            <person name="McKernan K."/>
            <person name="Mendez-Lago M."/>
            <person name="Minx P."/>
            <person name="Mollenhauer M.U."/>
            <person name="Montooth K."/>
            <person name="Mount S.M."/>
            <person name="Mu X."/>
            <person name="Myers E."/>
            <person name="Negre B."/>
            <person name="Newfeld S."/>
            <person name="Nielsen R."/>
            <person name="Noor M.A."/>
            <person name="O'Grady P."/>
            <person name="Pachter L."/>
            <person name="Papaceit M."/>
            <person name="Parisi M.J."/>
            <person name="Parisi M."/>
            <person name="Parts L."/>
            <person name="Pedersen J.S."/>
            <person name="Pesole G."/>
            <person name="Phillippy A.M."/>
            <person name="Ponting C.P."/>
            <person name="Pop M."/>
            <person name="Porcelli D."/>
            <person name="Powell J.R."/>
            <person name="Prohaska S."/>
            <person name="Pruitt K."/>
            <person name="Puig M."/>
            <person name="Quesneville H."/>
            <person name="Ram K.R."/>
            <person name="Rand D."/>
            <person name="Rasmussen M.D."/>
            <person name="Reed L.K."/>
            <person name="Reenan R."/>
            <person name="Reily A."/>
            <person name="Remington K.A."/>
            <person name="Rieger T.T."/>
            <person name="Ritchie M.G."/>
            <person name="Robin C."/>
            <person name="Rogers Y.H."/>
            <person name="Rohde C."/>
            <person name="Rozas J."/>
            <person name="Rubenfield M.J."/>
            <person name="Ruiz A."/>
            <person name="Russo S."/>
            <person name="Salzberg S.L."/>
            <person name="Sanchez-Gracia A."/>
            <person name="Saranga D.J."/>
            <person name="Sato H."/>
            <person name="Schaeffer S.W."/>
            <person name="Schatz M.C."/>
            <person name="Schlenke T."/>
            <person name="Schwartz R."/>
            <person name="Segarra C."/>
            <person name="Singh R.S."/>
            <person name="Sirot L."/>
            <person name="Sirota M."/>
            <person name="Sisneros N.B."/>
            <person name="Smith C.D."/>
            <person name="Smith T.F."/>
            <person name="Spieth J."/>
            <person name="Stage D.E."/>
            <person name="Stark A."/>
            <person name="Stephan W."/>
            <person name="Strausberg R.L."/>
            <person name="Strempel S."/>
            <person name="Sturgill D."/>
            <person name="Sutton G."/>
            <person name="Sutton G.G."/>
            <person name="Tao W."/>
            <person name="Teichmann S."/>
            <person name="Tobari Y.N."/>
            <person name="Tomimura Y."/>
            <person name="Tsolas J.M."/>
            <person name="Valente V.L."/>
            <person name="Venter E."/>
            <person name="Venter J.C."/>
            <person name="Vicario S."/>
            <person name="Vieira F.G."/>
            <person name="Vilella A.J."/>
            <person name="Villasante A."/>
            <person name="Walenz B."/>
            <person name="Wang J."/>
            <person name="Wasserman M."/>
            <person name="Watts T."/>
            <person name="Wilson D."/>
            <person name="Wilson R.K."/>
            <person name="Wing R.A."/>
            <person name="Wolfner M.F."/>
            <person name="Wong A."/>
            <person name="Wong G.K."/>
            <person name="Wu C.I."/>
            <person name="Wu G."/>
            <person name="Yamamoto D."/>
            <person name="Yang H.P."/>
            <person name="Yang S.P."/>
            <person name="Yorke J.A."/>
            <person name="Yoshida K."/>
            <person name="Zdobnov E."/>
            <person name="Zhang P."/>
            <person name="Zhang Y."/>
            <person name="Zimin A.V."/>
            <person name="Baldwin J."/>
            <person name="Abdouelleil A."/>
            <person name="Abdulkadir J."/>
            <person name="Abebe A."/>
            <person name="Abera B."/>
            <person name="Abreu J."/>
            <person name="Acer S.C."/>
            <person name="Aftuck L."/>
            <person name="Alexander A."/>
            <person name="An P."/>
            <person name="Anderson E."/>
            <person name="Anderson S."/>
            <person name="Arachi H."/>
            <person name="Azer M."/>
            <person name="Bachantsang P."/>
            <person name="Barry A."/>
            <person name="Bayul T."/>
            <person name="Berlin A."/>
            <person name="Bessette D."/>
            <person name="Bloom T."/>
            <person name="Blye J."/>
            <person name="Boguslavskiy L."/>
            <person name="Bonnet C."/>
            <person name="Boukhgalter B."/>
            <person name="Bourzgui I."/>
            <person name="Brown A."/>
            <person name="Cahill P."/>
            <person name="Channer S."/>
            <person name="Cheshatsang Y."/>
            <person name="Chuda L."/>
            <person name="Citroen M."/>
            <person name="Collymore A."/>
            <person name="Cooke P."/>
            <person name="Costello M."/>
            <person name="D'Aco K."/>
            <person name="Daza R."/>
            <person name="De Haan G."/>
            <person name="DeGray S."/>
            <person name="DeMaso C."/>
            <person name="Dhargay N."/>
            <person name="Dooley K."/>
            <person name="Dooley E."/>
            <person name="Doricent M."/>
            <person name="Dorje P."/>
            <person name="Dorjee K."/>
            <person name="Dupes A."/>
            <person name="Elong R."/>
            <person name="Falk J."/>
            <person name="Farina A."/>
            <person name="Faro S."/>
            <person name="Ferguson D."/>
            <person name="Fisher S."/>
            <person name="Foley C.D."/>
            <person name="Franke A."/>
            <person name="Friedrich D."/>
            <person name="Gadbois L."/>
            <person name="Gearin G."/>
            <person name="Gearin C.R."/>
            <person name="Giannoukos G."/>
            <person name="Goode T."/>
            <person name="Graham J."/>
            <person name="Grandbois E."/>
            <person name="Grewal S."/>
            <person name="Gyaltsen K."/>
            <person name="Hafez N."/>
            <person name="Hagos B."/>
            <person name="Hall J."/>
            <person name="Henson C."/>
            <person name="Hollinger A."/>
            <person name="Honan T."/>
            <person name="Huard M.D."/>
            <person name="Hughes L."/>
            <person name="Hurhula B."/>
            <person name="Husby M.E."/>
            <person name="Kamat A."/>
            <person name="Kanga B."/>
            <person name="Kashin S."/>
            <person name="Khazanovich D."/>
            <person name="Kisner P."/>
            <person name="Lance K."/>
            <person name="Lara M."/>
            <person name="Lee W."/>
            <person name="Lennon N."/>
            <person name="Letendre F."/>
            <person name="LeVine R."/>
            <person name="Lipovsky A."/>
            <person name="Liu X."/>
            <person name="Liu J."/>
            <person name="Liu S."/>
            <person name="Lokyitsang T."/>
            <person name="Lokyitsang Y."/>
            <person name="Lubonja R."/>
            <person name="Lui A."/>
            <person name="MacDonald P."/>
            <person name="Magnisalis V."/>
            <person name="Maru K."/>
            <person name="Matthews C."/>
            <person name="McCusker W."/>
            <person name="McDonough S."/>
            <person name="Mehta T."/>
            <person name="Meldrim J."/>
            <person name="Meneus L."/>
            <person name="Mihai O."/>
            <person name="Mihalev A."/>
            <person name="Mihova T."/>
            <person name="Mittelman R."/>
            <person name="Mlenga V."/>
            <person name="Montmayeur A."/>
            <person name="Mulrain L."/>
            <person name="Navidi A."/>
            <person name="Naylor J."/>
            <person name="Negash T."/>
            <person name="Nguyen T."/>
            <person name="Nguyen N."/>
            <person name="Nicol R."/>
            <person name="Norbu C."/>
            <person name="Norbu N."/>
            <person name="Novod N."/>
            <person name="O'Neill B."/>
            <person name="Osman S."/>
            <person name="Markiewicz E."/>
            <person name="Oyono O.L."/>
            <person name="Patti C."/>
            <person name="Phunkhang P."/>
            <person name="Pierre F."/>
            <person name="Priest M."/>
            <person name="Raghuraman S."/>
            <person name="Rege F."/>
            <person name="Reyes R."/>
            <person name="Rise C."/>
            <person name="Rogov P."/>
            <person name="Ross K."/>
            <person name="Ryan E."/>
            <person name="Settipalli S."/>
            <person name="Shea T."/>
            <person name="Sherpa N."/>
            <person name="Shi L."/>
            <person name="Shih D."/>
            <person name="Sparrow T."/>
            <person name="Spaulding J."/>
            <person name="Stalker J."/>
            <person name="Stange-Thomann N."/>
            <person name="Stavropoulos S."/>
            <person name="Stone C."/>
            <person name="Strader C."/>
            <person name="Tesfaye S."/>
            <person name="Thomson T."/>
            <person name="Thoulutsang Y."/>
            <person name="Thoulutsang D."/>
            <person name="Topham K."/>
            <person name="Topping I."/>
            <person name="Tsamla T."/>
            <person name="Vassiliev H."/>
            <person name="Vo A."/>
            <person name="Wangchuk T."/>
            <person name="Wangdi T."/>
            <person name="Weiand M."/>
            <person name="Wilkinson J."/>
            <person name="Wilson A."/>
            <person name="Yadav S."/>
            <person name="Young G."/>
            <person name="Yu Q."/>
            <person name="Zembek L."/>
            <person name="Zhong D."/>
            <person name="Zimmer A."/>
            <person name="Zwirko Z."/>
            <person name="Jaffe D.B."/>
            <person name="Alvarez P."/>
            <person name="Brockman W."/>
            <person name="Butler J."/>
            <person name="Chin C."/>
            <person name="Gnerre S."/>
            <person name="Grabherr M."/>
            <person name="Kleber M."/>
            <person name="Mauceli E."/>
            <person name="MacCallum I."/>
        </authorList>
    </citation>
    <scope>NUCLEOTIDE SEQUENCE [LARGE SCALE GENOMIC DNA]</scope>
    <source>
        <strain evidence="11">Tucson 14030-0811.24</strain>
    </source>
</reference>
<dbReference type="GO" id="GO:0005576">
    <property type="term" value="C:extracellular region"/>
    <property type="evidence" value="ECO:0007669"/>
    <property type="project" value="UniProtKB-SubCell"/>
</dbReference>
<dbReference type="OrthoDB" id="7869521at2759"/>
<sequence>MKCFALLLVAVLSVQAGKVTIKGTCVDCNQPETTTPRAPQPSRGSSGGHGRHQTTIKPKPLPARRVVSHADNDDDDWSLGGGNSWGLHQSIGGGRDGGVSQHITGGHRYKRQWGGRQIIRTGGGDGDGGWGGGPITTIDSRGQPGTFVRNNDCVGCNIRG</sequence>
<keyword evidence="5 9" id="KW-0732">Signal</keyword>
<gene>
    <name evidence="10" type="primary">Dwil\GK23236</name>
    <name evidence="10" type="ORF">Dwil_GK23236</name>
</gene>
<dbReference type="InterPro" id="IPR013172">
    <property type="entry name" value="Bomanin"/>
</dbReference>
<evidence type="ECO:0000256" key="5">
    <source>
        <dbReference type="ARBA" id="ARBA00022729"/>
    </source>
</evidence>